<dbReference type="KEGG" id="dfe:Dfer_2325"/>
<dbReference type="InterPro" id="IPR043519">
    <property type="entry name" value="NT_sf"/>
</dbReference>
<dbReference type="SUPFAM" id="SSF81301">
    <property type="entry name" value="Nucleotidyltransferase"/>
    <property type="match status" value="1"/>
</dbReference>
<evidence type="ECO:0000313" key="2">
    <source>
        <dbReference type="Proteomes" id="UP000002011"/>
    </source>
</evidence>
<dbReference type="OrthoDB" id="7375008at2"/>
<name>C6VZR6_DYAFD</name>
<keyword evidence="2" id="KW-1185">Reference proteome</keyword>
<accession>C6VZR6</accession>
<dbReference type="eggNOG" id="COG1708">
    <property type="taxonomic scope" value="Bacteria"/>
</dbReference>
<dbReference type="AlphaFoldDB" id="C6VZR6"/>
<dbReference type="Gene3D" id="3.30.460.10">
    <property type="entry name" value="Beta Polymerase, domain 2"/>
    <property type="match status" value="1"/>
</dbReference>
<dbReference type="HOGENOM" id="CLU_1064611_0_0_10"/>
<dbReference type="EMBL" id="CP001619">
    <property type="protein sequence ID" value="ACT93544.1"/>
    <property type="molecule type" value="Genomic_DNA"/>
</dbReference>
<sequence>MIPYDYQKFVDSLRSHLQSNIEFLGLAVGGSWIDNQLDSFSDIDLILVHRSPQIPMADRRALAKAFGNLLACFSGEHVGEPRLLICLYDNPILHVDLKFVAMTDMSSRIEEPIILWERDNMLTAYLKHSQANFPFPDFQWIEDRFWVWIHYAAAKIGRGELFETLTFFSFIQQTVLGPLLLIRNGLLPKGVRKLEMLLPKEDLLAMQATIAKYDQISCLEALKNIIDLYLSLRESVIPSSVVRQEHAEARVKEYVNNFSF</sequence>
<organism evidence="1 2">
    <name type="scientific">Dyadobacter fermentans (strain ATCC 700827 / DSM 18053 / CIP 107007 / KCTC 52180 / NS114)</name>
    <dbReference type="NCBI Taxonomy" id="471854"/>
    <lineage>
        <taxon>Bacteria</taxon>
        <taxon>Pseudomonadati</taxon>
        <taxon>Bacteroidota</taxon>
        <taxon>Cytophagia</taxon>
        <taxon>Cytophagales</taxon>
        <taxon>Spirosomataceae</taxon>
        <taxon>Dyadobacter</taxon>
    </lineage>
</organism>
<protein>
    <submittedName>
        <fullName evidence="1">DNA polymerase, beta domain protein region</fullName>
    </submittedName>
</protein>
<evidence type="ECO:0000313" key="1">
    <source>
        <dbReference type="EMBL" id="ACT93544.1"/>
    </source>
</evidence>
<dbReference type="STRING" id="471854.Dfer_2325"/>
<dbReference type="RefSeq" id="WP_015811794.1">
    <property type="nucleotide sequence ID" value="NC_013037.1"/>
</dbReference>
<dbReference type="Proteomes" id="UP000002011">
    <property type="component" value="Chromosome"/>
</dbReference>
<dbReference type="Gene3D" id="1.20.120.330">
    <property type="entry name" value="Nucleotidyltransferases domain 2"/>
    <property type="match status" value="1"/>
</dbReference>
<proteinExistence type="predicted"/>
<gene>
    <name evidence="1" type="ordered locus">Dfer_2325</name>
</gene>
<reference evidence="1 2" key="1">
    <citation type="journal article" date="2009" name="Stand. Genomic Sci.">
        <title>Complete genome sequence of Dyadobacter fermentans type strain (NS114).</title>
        <authorList>
            <person name="Lang E."/>
            <person name="Lapidus A."/>
            <person name="Chertkov O."/>
            <person name="Brettin T."/>
            <person name="Detter J.C."/>
            <person name="Han C."/>
            <person name="Copeland A."/>
            <person name="Glavina Del Rio T."/>
            <person name="Nolan M."/>
            <person name="Chen F."/>
            <person name="Lucas S."/>
            <person name="Tice H."/>
            <person name="Cheng J.F."/>
            <person name="Land M."/>
            <person name="Hauser L."/>
            <person name="Chang Y.J."/>
            <person name="Jeffries C.D."/>
            <person name="Kopitz M."/>
            <person name="Bruce D."/>
            <person name="Goodwin L."/>
            <person name="Pitluck S."/>
            <person name="Ovchinnikova G."/>
            <person name="Pati A."/>
            <person name="Ivanova N."/>
            <person name="Mavrommatis K."/>
            <person name="Chen A."/>
            <person name="Palaniappan K."/>
            <person name="Chain P."/>
            <person name="Bristow J."/>
            <person name="Eisen J.A."/>
            <person name="Markowitz V."/>
            <person name="Hugenholtz P."/>
            <person name="Goker M."/>
            <person name="Rohde M."/>
            <person name="Kyrpides N.C."/>
            <person name="Klenk H.P."/>
        </authorList>
    </citation>
    <scope>NUCLEOTIDE SEQUENCE [LARGE SCALE GENOMIC DNA]</scope>
    <source>
        <strain evidence="2">ATCC 700827 / DSM 18053 / CIP 107007 / KCTC 52180 / NS114</strain>
    </source>
</reference>